<dbReference type="HAMAP" id="MF_00090">
    <property type="entry name" value="PIMT"/>
    <property type="match status" value="1"/>
</dbReference>
<dbReference type="GO" id="GO:0005737">
    <property type="term" value="C:cytoplasm"/>
    <property type="evidence" value="ECO:0007669"/>
    <property type="project" value="UniProtKB-SubCell"/>
</dbReference>
<organism evidence="8 9">
    <name type="scientific">Pararobbsia alpina</name>
    <dbReference type="NCBI Taxonomy" id="621374"/>
    <lineage>
        <taxon>Bacteria</taxon>
        <taxon>Pseudomonadati</taxon>
        <taxon>Pseudomonadota</taxon>
        <taxon>Betaproteobacteria</taxon>
        <taxon>Burkholderiales</taxon>
        <taxon>Burkholderiaceae</taxon>
        <taxon>Pararobbsia</taxon>
    </lineage>
</organism>
<comment type="function">
    <text evidence="7">Catalyzes the methyl esterification of L-isoaspartyl residues in peptides and proteins that result from spontaneous decomposition of normal L-aspartyl and L-asparaginyl residues. It plays a role in the repair and/or degradation of damaged proteins.</text>
</comment>
<dbReference type="AlphaFoldDB" id="A0A6S7BEV5"/>
<dbReference type="PROSITE" id="PS01279">
    <property type="entry name" value="PCMT"/>
    <property type="match status" value="1"/>
</dbReference>
<feature type="active site" evidence="7">
    <location>
        <position position="63"/>
    </location>
</feature>
<comment type="subcellular location">
    <subcellularLocation>
        <location evidence="1 7">Cytoplasm</location>
    </subcellularLocation>
</comment>
<dbReference type="RefSeq" id="WP_217478484.1">
    <property type="nucleotide sequence ID" value="NZ_CADIKM010000027.1"/>
</dbReference>
<evidence type="ECO:0000256" key="5">
    <source>
        <dbReference type="ARBA" id="ARBA00022679"/>
    </source>
</evidence>
<dbReference type="EC" id="2.1.1.77" evidence="7"/>
<dbReference type="PANTHER" id="PTHR11579">
    <property type="entry name" value="PROTEIN-L-ISOASPARTATE O-METHYLTRANSFERASE"/>
    <property type="match status" value="1"/>
</dbReference>
<dbReference type="InterPro" id="IPR000682">
    <property type="entry name" value="PCMT"/>
</dbReference>
<dbReference type="FunFam" id="3.40.50.150:FF:000010">
    <property type="entry name" value="Protein-L-isoaspartate O-methyltransferase"/>
    <property type="match status" value="1"/>
</dbReference>
<dbReference type="CDD" id="cd02440">
    <property type="entry name" value="AdoMet_MTases"/>
    <property type="match status" value="1"/>
</dbReference>
<dbReference type="NCBIfam" id="NF001453">
    <property type="entry name" value="PRK00312.1"/>
    <property type="match status" value="1"/>
</dbReference>
<dbReference type="GO" id="GO:0004719">
    <property type="term" value="F:protein-L-isoaspartate (D-aspartate) O-methyltransferase activity"/>
    <property type="evidence" value="ECO:0007669"/>
    <property type="project" value="UniProtKB-UniRule"/>
</dbReference>
<protein>
    <recommendedName>
        <fullName evidence="7">Protein-L-isoaspartate O-methyltransferase</fullName>
        <ecNumber evidence="7">2.1.1.77</ecNumber>
    </recommendedName>
    <alternativeName>
        <fullName evidence="7">L-isoaspartyl protein carboxyl methyltransferase</fullName>
    </alternativeName>
    <alternativeName>
        <fullName evidence="7">Protein L-isoaspartyl methyltransferase</fullName>
    </alternativeName>
    <alternativeName>
        <fullName evidence="7">Protein-beta-aspartate methyltransferase</fullName>
        <shortName evidence="7">PIMT</shortName>
    </alternativeName>
</protein>
<comment type="catalytic activity">
    <reaction evidence="7">
        <text>[protein]-L-isoaspartate + S-adenosyl-L-methionine = [protein]-L-isoaspartate alpha-methyl ester + S-adenosyl-L-homocysteine</text>
        <dbReference type="Rhea" id="RHEA:12705"/>
        <dbReference type="Rhea" id="RHEA-COMP:12143"/>
        <dbReference type="Rhea" id="RHEA-COMP:12144"/>
        <dbReference type="ChEBI" id="CHEBI:57856"/>
        <dbReference type="ChEBI" id="CHEBI:59789"/>
        <dbReference type="ChEBI" id="CHEBI:90596"/>
        <dbReference type="ChEBI" id="CHEBI:90598"/>
        <dbReference type="EC" id="2.1.1.77"/>
    </reaction>
</comment>
<evidence type="ECO:0000256" key="4">
    <source>
        <dbReference type="ARBA" id="ARBA00022603"/>
    </source>
</evidence>
<dbReference type="Proteomes" id="UP000494115">
    <property type="component" value="Unassembled WGS sequence"/>
</dbReference>
<dbReference type="PANTHER" id="PTHR11579:SF0">
    <property type="entry name" value="PROTEIN-L-ISOASPARTATE(D-ASPARTATE) O-METHYLTRANSFERASE"/>
    <property type="match status" value="1"/>
</dbReference>
<accession>A0A6S7BEV5</accession>
<dbReference type="SUPFAM" id="SSF53335">
    <property type="entry name" value="S-adenosyl-L-methionine-dependent methyltransferases"/>
    <property type="match status" value="1"/>
</dbReference>
<evidence type="ECO:0000313" key="9">
    <source>
        <dbReference type="Proteomes" id="UP000494115"/>
    </source>
</evidence>
<sequence length="221" mass="24185">MHDDMSDAREEMIERQLIARGIVEPRIIDAMRRVPREAFLRWGLREFAYADESLPIEAEQTISQPFIVALMLAIAQLGPNDHVLEIGTGSGYAAAVLAEVVAVVDTIERLPQLAASAYNRLTSLGYDNVSVHVGDGTLGLPARGPFDAILVTASGPVVPPALCAQLKVGGRLVMPVGPNTERQRLCRLVRYGDRTYYQEMLNFVRFVPLIGAQGWGGITEE</sequence>
<evidence type="ECO:0000256" key="7">
    <source>
        <dbReference type="HAMAP-Rule" id="MF_00090"/>
    </source>
</evidence>
<keyword evidence="9" id="KW-1185">Reference proteome</keyword>
<proteinExistence type="inferred from homology"/>
<evidence type="ECO:0000256" key="2">
    <source>
        <dbReference type="ARBA" id="ARBA00005369"/>
    </source>
</evidence>
<keyword evidence="6 7" id="KW-0949">S-adenosyl-L-methionine</keyword>
<name>A0A6S7BEV5_9BURK</name>
<evidence type="ECO:0000256" key="6">
    <source>
        <dbReference type="ARBA" id="ARBA00022691"/>
    </source>
</evidence>
<reference evidence="8 9" key="1">
    <citation type="submission" date="2020-04" db="EMBL/GenBank/DDBJ databases">
        <authorList>
            <person name="De Canck E."/>
        </authorList>
    </citation>
    <scope>NUCLEOTIDE SEQUENCE [LARGE SCALE GENOMIC DNA]</scope>
    <source>
        <strain evidence="8 9">LMG 28138</strain>
    </source>
</reference>
<keyword evidence="5 7" id="KW-0808">Transferase</keyword>
<keyword evidence="3 7" id="KW-0963">Cytoplasm</keyword>
<keyword evidence="4 7" id="KW-0489">Methyltransferase</keyword>
<dbReference type="NCBIfam" id="TIGR00080">
    <property type="entry name" value="pimt"/>
    <property type="match status" value="1"/>
</dbReference>
<dbReference type="GO" id="GO:0032259">
    <property type="term" value="P:methylation"/>
    <property type="evidence" value="ECO:0007669"/>
    <property type="project" value="UniProtKB-KW"/>
</dbReference>
<dbReference type="Pfam" id="PF01135">
    <property type="entry name" value="PCMT"/>
    <property type="match status" value="1"/>
</dbReference>
<comment type="similarity">
    <text evidence="2 7">Belongs to the methyltransferase superfamily. L-isoaspartyl/D-aspartyl protein methyltransferase family.</text>
</comment>
<dbReference type="EMBL" id="CADIKM010000027">
    <property type="protein sequence ID" value="CAB3797818.1"/>
    <property type="molecule type" value="Genomic_DNA"/>
</dbReference>
<evidence type="ECO:0000256" key="1">
    <source>
        <dbReference type="ARBA" id="ARBA00004496"/>
    </source>
</evidence>
<dbReference type="InterPro" id="IPR029063">
    <property type="entry name" value="SAM-dependent_MTases_sf"/>
</dbReference>
<evidence type="ECO:0000313" key="8">
    <source>
        <dbReference type="EMBL" id="CAB3797818.1"/>
    </source>
</evidence>
<dbReference type="GO" id="GO:0030091">
    <property type="term" value="P:protein repair"/>
    <property type="evidence" value="ECO:0007669"/>
    <property type="project" value="UniProtKB-UniRule"/>
</dbReference>
<evidence type="ECO:0000256" key="3">
    <source>
        <dbReference type="ARBA" id="ARBA00022490"/>
    </source>
</evidence>
<dbReference type="Gene3D" id="3.40.50.150">
    <property type="entry name" value="Vaccinia Virus protein VP39"/>
    <property type="match status" value="1"/>
</dbReference>
<gene>
    <name evidence="8" type="primary">pcm_2</name>
    <name evidence="7" type="synonym">pcm</name>
    <name evidence="8" type="ORF">LMG28138_04326</name>
</gene>